<keyword evidence="3" id="KW-1185">Reference proteome</keyword>
<dbReference type="AlphaFoldDB" id="A0A4U0XB60"/>
<evidence type="ECO:0000313" key="2">
    <source>
        <dbReference type="EMBL" id="TKA72688.1"/>
    </source>
</evidence>
<name>A0A4U0XB60_9PEZI</name>
<sequence>MTSGASQYIRTVLHHTEAPPPVEARFFYTSPLPIDDPLSPVPPPASGKVVANQPPKPFSEYDNTALDKAWHELRRKILQYHEEHGEKPS</sequence>
<evidence type="ECO:0000313" key="3">
    <source>
        <dbReference type="Proteomes" id="UP000309340"/>
    </source>
</evidence>
<gene>
    <name evidence="2" type="ORF">B0A55_06497</name>
</gene>
<accession>A0A4U0XB60</accession>
<proteinExistence type="predicted"/>
<dbReference type="OrthoDB" id="69269at2759"/>
<dbReference type="EMBL" id="NAJQ01000298">
    <property type="protein sequence ID" value="TKA72688.1"/>
    <property type="molecule type" value="Genomic_DNA"/>
</dbReference>
<reference evidence="2 3" key="1">
    <citation type="submission" date="2017-03" db="EMBL/GenBank/DDBJ databases">
        <title>Genomes of endolithic fungi from Antarctica.</title>
        <authorList>
            <person name="Coleine C."/>
            <person name="Masonjones S."/>
            <person name="Stajich J.E."/>
        </authorList>
    </citation>
    <scope>NUCLEOTIDE SEQUENCE [LARGE SCALE GENOMIC DNA]</scope>
    <source>
        <strain evidence="2 3">CCFEE 5184</strain>
    </source>
</reference>
<feature type="non-terminal residue" evidence="2">
    <location>
        <position position="89"/>
    </location>
</feature>
<evidence type="ECO:0000256" key="1">
    <source>
        <dbReference type="SAM" id="MobiDB-lite"/>
    </source>
</evidence>
<protein>
    <submittedName>
        <fullName evidence="2">Uncharacterized protein</fullName>
    </submittedName>
</protein>
<comment type="caution">
    <text evidence="2">The sequence shown here is derived from an EMBL/GenBank/DDBJ whole genome shotgun (WGS) entry which is preliminary data.</text>
</comment>
<organism evidence="2 3">
    <name type="scientific">Friedmanniomyces simplex</name>
    <dbReference type="NCBI Taxonomy" id="329884"/>
    <lineage>
        <taxon>Eukaryota</taxon>
        <taxon>Fungi</taxon>
        <taxon>Dikarya</taxon>
        <taxon>Ascomycota</taxon>
        <taxon>Pezizomycotina</taxon>
        <taxon>Dothideomycetes</taxon>
        <taxon>Dothideomycetidae</taxon>
        <taxon>Mycosphaerellales</taxon>
        <taxon>Teratosphaeriaceae</taxon>
        <taxon>Friedmanniomyces</taxon>
    </lineage>
</organism>
<feature type="region of interest" description="Disordered" evidence="1">
    <location>
        <begin position="37"/>
        <end position="62"/>
    </location>
</feature>
<dbReference type="Proteomes" id="UP000309340">
    <property type="component" value="Unassembled WGS sequence"/>
</dbReference>
<dbReference type="STRING" id="329884.A0A4U0XB60"/>